<keyword evidence="3" id="KW-1185">Reference proteome</keyword>
<dbReference type="PANTHER" id="PTHR15503:SF45">
    <property type="entry name" value="RNA-DIRECTED DNA POLYMERASE HOMOLOG"/>
    <property type="match status" value="1"/>
</dbReference>
<sequence length="647" mass="73226">MTDILERLADRQGPGPLNQTGGQDRGEDRTLERFFKFNPPNFLGEPDPEVAENWLERMTNIFAALHYSEDRRVNFAAFQFKGISRAWWDLMKGKWERTQTPWIWENFTREFTEKFLPPLIQEKREDEFIKLKQGTLSVTEYEGKFTKFLKYALELVTNERKRIRRFVQGLNVEIQEGLAAVQISTFTEALEKAQRVENARMQVRNFHNRKKNFSNHTFGQASKSAQPSKMGRGAGGPRTVGASRGALFRGGRSGLTQARRAPSSGSAVTPQVTCGYCEKSNHSENDCWRKSAKCLACCSTEHQLANCPNKMKTGGDTQRPEKSASKQTSAGGSRPKVLARVYALDYQQVPEATEVVEGTIPIFHRLAGVLIDPGATHSFVNPNFMSRIDLNPIKLPYDLEVKTPTGDQSLIANLVYRDCEVWIGERKLLADLIGLTIKGYDVILGMDWLARCNAQLNCRTKIVEFRIPGEATLKLDVRGKLASSALISGIRARKLLSKKAQGYVAFLINTPSDKVNLEDMPVVKEFFDVFPEELESLLPEREIVFKIDVTPGVAPISKMPYRMAPTELKELKLQLQDLLERDFIRKSDSPWGTPVLFVKKKDGSLRLCIDYRGLNDVTIKNKYPLPHIDELFDQLQGAVVFSKLNLR</sequence>
<feature type="region of interest" description="Disordered" evidence="1">
    <location>
        <begin position="308"/>
        <end position="332"/>
    </location>
</feature>
<reference evidence="4" key="1">
    <citation type="submission" date="2025-08" db="UniProtKB">
        <authorList>
            <consortium name="RefSeq"/>
        </authorList>
    </citation>
    <scope>IDENTIFICATION</scope>
    <source>
        <tissue evidence="4">Leaves</tissue>
    </source>
</reference>
<dbReference type="InterPro" id="IPR005162">
    <property type="entry name" value="Retrotrans_gag_dom"/>
</dbReference>
<feature type="region of interest" description="Disordered" evidence="1">
    <location>
        <begin position="213"/>
        <end position="249"/>
    </location>
</feature>
<dbReference type="Pfam" id="PF08284">
    <property type="entry name" value="RVP_2"/>
    <property type="match status" value="1"/>
</dbReference>
<dbReference type="GeneID" id="140009178"/>
<dbReference type="PANTHER" id="PTHR15503">
    <property type="entry name" value="LDOC1 RELATED"/>
    <property type="match status" value="1"/>
</dbReference>
<evidence type="ECO:0000256" key="1">
    <source>
        <dbReference type="SAM" id="MobiDB-lite"/>
    </source>
</evidence>
<feature type="compositionally biased region" description="Polar residues" evidence="1">
    <location>
        <begin position="214"/>
        <end position="227"/>
    </location>
</feature>
<dbReference type="Proteomes" id="UP001652660">
    <property type="component" value="Chromosome 6e"/>
</dbReference>
<accession>A0ABM4USB7</accession>
<gene>
    <name evidence="4" type="primary">LOC140009178</name>
</gene>
<dbReference type="InterPro" id="IPR043502">
    <property type="entry name" value="DNA/RNA_pol_sf"/>
</dbReference>
<dbReference type="CDD" id="cd00303">
    <property type="entry name" value="retropepsin_like"/>
    <property type="match status" value="1"/>
</dbReference>
<proteinExistence type="predicted"/>
<dbReference type="Pfam" id="PF03732">
    <property type="entry name" value="Retrotrans_gag"/>
    <property type="match status" value="1"/>
</dbReference>
<evidence type="ECO:0000259" key="2">
    <source>
        <dbReference type="Pfam" id="PF03732"/>
    </source>
</evidence>
<dbReference type="InterPro" id="IPR021109">
    <property type="entry name" value="Peptidase_aspartic_dom_sf"/>
</dbReference>
<dbReference type="InterPro" id="IPR032567">
    <property type="entry name" value="RTL1-rel"/>
</dbReference>
<feature type="domain" description="Retrotransposon gag" evidence="2">
    <location>
        <begin position="75"/>
        <end position="171"/>
    </location>
</feature>
<dbReference type="RefSeq" id="XP_071910176.1">
    <property type="nucleotide sequence ID" value="XM_072054075.1"/>
</dbReference>
<dbReference type="InterPro" id="IPR043128">
    <property type="entry name" value="Rev_trsase/Diguanyl_cyclase"/>
</dbReference>
<dbReference type="Gene3D" id="3.10.10.10">
    <property type="entry name" value="HIV Type 1 Reverse Transcriptase, subunit A, domain 1"/>
    <property type="match status" value="1"/>
</dbReference>
<dbReference type="Gene3D" id="2.40.70.10">
    <property type="entry name" value="Acid Proteases"/>
    <property type="match status" value="1"/>
</dbReference>
<protein>
    <recommendedName>
        <fullName evidence="2">Retrotransposon gag domain-containing protein</fullName>
    </recommendedName>
</protein>
<dbReference type="CDD" id="cd01647">
    <property type="entry name" value="RT_LTR"/>
    <property type="match status" value="1"/>
</dbReference>
<evidence type="ECO:0000313" key="3">
    <source>
        <dbReference type="Proteomes" id="UP001652660"/>
    </source>
</evidence>
<evidence type="ECO:0000313" key="4">
    <source>
        <dbReference type="RefSeq" id="XP_071910176.1"/>
    </source>
</evidence>
<dbReference type="Gene3D" id="3.30.70.270">
    <property type="match status" value="1"/>
</dbReference>
<name>A0ABM4USB7_COFAR</name>
<dbReference type="SUPFAM" id="SSF56672">
    <property type="entry name" value="DNA/RNA polymerases"/>
    <property type="match status" value="1"/>
</dbReference>
<organism evidence="3 4">
    <name type="scientific">Coffea arabica</name>
    <name type="common">Arabian coffee</name>
    <dbReference type="NCBI Taxonomy" id="13443"/>
    <lineage>
        <taxon>Eukaryota</taxon>
        <taxon>Viridiplantae</taxon>
        <taxon>Streptophyta</taxon>
        <taxon>Embryophyta</taxon>
        <taxon>Tracheophyta</taxon>
        <taxon>Spermatophyta</taxon>
        <taxon>Magnoliopsida</taxon>
        <taxon>eudicotyledons</taxon>
        <taxon>Gunneridae</taxon>
        <taxon>Pentapetalae</taxon>
        <taxon>asterids</taxon>
        <taxon>lamiids</taxon>
        <taxon>Gentianales</taxon>
        <taxon>Rubiaceae</taxon>
        <taxon>Ixoroideae</taxon>
        <taxon>Gardenieae complex</taxon>
        <taxon>Bertiereae - Coffeeae clade</taxon>
        <taxon>Coffeeae</taxon>
        <taxon>Coffea</taxon>
    </lineage>
</organism>
<dbReference type="SUPFAM" id="SSF50630">
    <property type="entry name" value="Acid proteases"/>
    <property type="match status" value="1"/>
</dbReference>